<dbReference type="OrthoDB" id="416119at2759"/>
<dbReference type="AlphaFoldDB" id="A0A4Z0A9D5"/>
<dbReference type="Pfam" id="PF03372">
    <property type="entry name" value="Exo_endo_phos"/>
    <property type="match status" value="1"/>
</dbReference>
<organism evidence="3 4">
    <name type="scientific">Hericium alpestre</name>
    <dbReference type="NCBI Taxonomy" id="135208"/>
    <lineage>
        <taxon>Eukaryota</taxon>
        <taxon>Fungi</taxon>
        <taxon>Dikarya</taxon>
        <taxon>Basidiomycota</taxon>
        <taxon>Agaricomycotina</taxon>
        <taxon>Agaricomycetes</taxon>
        <taxon>Russulales</taxon>
        <taxon>Hericiaceae</taxon>
        <taxon>Hericium</taxon>
    </lineage>
</organism>
<dbReference type="Proteomes" id="UP000298061">
    <property type="component" value="Unassembled WGS sequence"/>
</dbReference>
<dbReference type="InterPro" id="IPR000477">
    <property type="entry name" value="RT_dom"/>
</dbReference>
<accession>A0A4Z0A9D5</accession>
<dbReference type="EMBL" id="SFCI01000100">
    <property type="protein sequence ID" value="TFY82529.1"/>
    <property type="molecule type" value="Genomic_DNA"/>
</dbReference>
<dbReference type="SUPFAM" id="SSF56219">
    <property type="entry name" value="DNase I-like"/>
    <property type="match status" value="1"/>
</dbReference>
<proteinExistence type="predicted"/>
<name>A0A4Z0A9D5_9AGAM</name>
<comment type="caution">
    <text evidence="3">The sequence shown here is derived from an EMBL/GenBank/DDBJ whole genome shotgun (WGS) entry which is preliminary data.</text>
</comment>
<gene>
    <name evidence="3" type="ORF">EWM64_g1481</name>
</gene>
<keyword evidence="1" id="KW-0175">Coiled coil</keyword>
<dbReference type="Pfam" id="PF00078">
    <property type="entry name" value="RVT_1"/>
    <property type="match status" value="1"/>
</dbReference>
<dbReference type="PROSITE" id="PS50878">
    <property type="entry name" value="RT_POL"/>
    <property type="match status" value="1"/>
</dbReference>
<dbReference type="SUPFAM" id="SSF56672">
    <property type="entry name" value="DNA/RNA polymerases"/>
    <property type="match status" value="1"/>
</dbReference>
<dbReference type="PANTHER" id="PTHR19446">
    <property type="entry name" value="REVERSE TRANSCRIPTASES"/>
    <property type="match status" value="1"/>
</dbReference>
<sequence length="836" mass="95479">MKGRASSTSNLTMHAKWTKIQSTINTKRIVILAIQETHLNAATADDLGRFFTKRLLIHNSPDPDRPGASAGVAFVLNKDIIVTDDYTITDLVPRRATMLSIDWHGSGCITLLNIYAPNDPKKHPKFWLDIETARTTAGLPRPNFLLGDFNLVEDALDRAPAHVDDKNTVKALVDFRTHLTLQDTWRHLNPDTKLFTFRGHHGSNYAKSRIDRIYTTTAQVENVFEWHSGLTSVPTDHAIVTVRFAPHDVPDTGKGRWMTPIYITNNDKFMQQLMQHGMILEQEMKSIEGSRTNSKNPQTLWTKFKNKLRQAIRDHTRQDLGKMQTKINKLQEDVDKLTQNPDFATNHDLRKQEQMLVAEIQHLENKRRANARNTAKARYHLQGKEMNKYWTGLNKTKKHRDIIKCLRIRDLNNPDAPPRYEKHFKRMAALARSYHDDLQSQGRDATRTPDEAHLNTEAVINSIPDDQQLPNNANTHLDQLITRMDVEEALRTSKNGTATGVDGCPYELWKKMHELYTKALKTGEQAFDIVGTLTRVFNDIQTHQVTEGTDFSLGWMCPIYKKKDKTDIANYRPITLLNTDYKIFTKALATQLARTVHTMVHPNQAGFIPGRSIFDQTRLAQAMINFAEAMDENGAIVALDQEKAYDKIDHEYLWKTLKKYNLPDEFIRTVKSLYETAYTKVAINGFFSCPYKVTRGVRQGDPLSCLLFDLATELLACMLRASPKLRRFKIPGIAEKVLVSLFANDTAIFLSEYDRYDDLTDILEKWCAASGAKFNINKTEIIPIGSIDHRRRILETRKIHPDDNGQLIDGINVATDGNPIRYLGRWIGNNVNNAQP</sequence>
<feature type="domain" description="Reverse transcriptase" evidence="2">
    <location>
        <begin position="540"/>
        <end position="831"/>
    </location>
</feature>
<evidence type="ECO:0000256" key="1">
    <source>
        <dbReference type="SAM" id="Coils"/>
    </source>
</evidence>
<evidence type="ECO:0000259" key="2">
    <source>
        <dbReference type="PROSITE" id="PS50878"/>
    </source>
</evidence>
<evidence type="ECO:0000313" key="4">
    <source>
        <dbReference type="Proteomes" id="UP000298061"/>
    </source>
</evidence>
<dbReference type="InterPro" id="IPR036691">
    <property type="entry name" value="Endo/exonu/phosph_ase_sf"/>
</dbReference>
<protein>
    <recommendedName>
        <fullName evidence="2">Reverse transcriptase domain-containing protein</fullName>
    </recommendedName>
</protein>
<dbReference type="InterPro" id="IPR043502">
    <property type="entry name" value="DNA/RNA_pol_sf"/>
</dbReference>
<dbReference type="InterPro" id="IPR005135">
    <property type="entry name" value="Endo/exonuclease/phosphatase"/>
</dbReference>
<dbReference type="Gene3D" id="3.60.10.10">
    <property type="entry name" value="Endonuclease/exonuclease/phosphatase"/>
    <property type="match status" value="1"/>
</dbReference>
<dbReference type="GO" id="GO:0003824">
    <property type="term" value="F:catalytic activity"/>
    <property type="evidence" value="ECO:0007669"/>
    <property type="project" value="InterPro"/>
</dbReference>
<keyword evidence="4" id="KW-1185">Reference proteome</keyword>
<dbReference type="CDD" id="cd01650">
    <property type="entry name" value="RT_nLTR_like"/>
    <property type="match status" value="1"/>
</dbReference>
<feature type="coiled-coil region" evidence="1">
    <location>
        <begin position="313"/>
        <end position="366"/>
    </location>
</feature>
<reference evidence="3 4" key="1">
    <citation type="submission" date="2019-02" db="EMBL/GenBank/DDBJ databases">
        <title>Genome sequencing of the rare red list fungi Hericium alpestre (H. flagellum).</title>
        <authorList>
            <person name="Buettner E."/>
            <person name="Kellner H."/>
        </authorList>
    </citation>
    <scope>NUCLEOTIDE SEQUENCE [LARGE SCALE GENOMIC DNA]</scope>
    <source>
        <strain evidence="3 4">DSM 108284</strain>
    </source>
</reference>
<evidence type="ECO:0000313" key="3">
    <source>
        <dbReference type="EMBL" id="TFY82529.1"/>
    </source>
</evidence>